<gene>
    <name evidence="2" type="ORF">OO013_02660</name>
</gene>
<dbReference type="CDD" id="cd00146">
    <property type="entry name" value="PKD"/>
    <property type="match status" value="1"/>
</dbReference>
<feature type="domain" description="PKD" evidence="1">
    <location>
        <begin position="61"/>
        <end position="113"/>
    </location>
</feature>
<sequence length="706" mass="76576">MKKLLNIFFIATLVILGSCEEEEFSLGNPPSDSEAEFTIEPSPTGTNRYILSTNSSGFINKWDLGNGAPAEGREVEAYFPFAGEYEISLSSYFKGGSASTSQTLTVETTDPEICNNEILTLLTGGCESPEGKTWVIDASRSGHFGVGPTNEYYPIWYEAGAFEKQGGGLYNDEYTFVLQNYVFDQETNGDIYLNGAQASNFPGAYENPDVGDFTAPYTAPENINYAIFVGPEGYTNITFNNGGFIGYNTGVSTYQIISIEQNEIFLRFKDAANPDLRWYHRLIPADYEPVSADFSYATSGLDVTFTNNSLNATTYQWDFGDGNTSTAENPTHSYAADGTYTVTLTASGNGEEATFTTDISVVSIPIAFPITFEDGDILFGGFGGTVFNVIDNPDPSGVNTSSRVGEYIKGTEGSWAGIEITLDETIDFTNNSTLAMKVWSPVTGRALFKIEVVGDNTQFVEVFADITEANTWQQLTFDFSGAESNKYGKIALFMDFDNNNGGTFYVDDIGYSVAESNELTLEALTGGGSKSWVLKPTADSFGVGPAKGSMEWYPGWGTDISGQRPCLYNDEYIFKSGGQYEYQTNGDIFGEGYMGFATDECTDAANLVGTDAEAWGSGIHSFSLEPATESEPAYITVRGTGAFIALPKAYNGGEYASAPPNMDQTVRYEVLDYTKNASGEELTITIDVSEGETGGAYWSFVLVPNN</sequence>
<evidence type="ECO:0000313" key="2">
    <source>
        <dbReference type="EMBL" id="MCX2742748.1"/>
    </source>
</evidence>
<dbReference type="Proteomes" id="UP001209885">
    <property type="component" value="Unassembled WGS sequence"/>
</dbReference>
<reference evidence="2 3" key="1">
    <citation type="submission" date="2022-11" db="EMBL/GenBank/DDBJ databases">
        <title>The characterization of three novel Bacteroidetes species and genomic analysis of their roles in tidal elemental geochemical cycles.</title>
        <authorList>
            <person name="Ma K."/>
        </authorList>
    </citation>
    <scope>NUCLEOTIDE SEQUENCE [LARGE SCALE GENOMIC DNA]</scope>
    <source>
        <strain evidence="2 3">M17</strain>
    </source>
</reference>
<name>A0ABT3RLQ6_9BACT</name>
<proteinExistence type="predicted"/>
<dbReference type="InterPro" id="IPR000601">
    <property type="entry name" value="PKD_dom"/>
</dbReference>
<dbReference type="SUPFAM" id="SSF49299">
    <property type="entry name" value="PKD domain"/>
    <property type="match status" value="2"/>
</dbReference>
<dbReference type="InterPro" id="IPR013783">
    <property type="entry name" value="Ig-like_fold"/>
</dbReference>
<organism evidence="2 3">
    <name type="scientific">Mangrovivirga halotolerans</name>
    <dbReference type="NCBI Taxonomy" id="2993936"/>
    <lineage>
        <taxon>Bacteria</taxon>
        <taxon>Pseudomonadati</taxon>
        <taxon>Bacteroidota</taxon>
        <taxon>Cytophagia</taxon>
        <taxon>Cytophagales</taxon>
        <taxon>Mangrovivirgaceae</taxon>
        <taxon>Mangrovivirga</taxon>
    </lineage>
</organism>
<dbReference type="EMBL" id="JAPFQN010000002">
    <property type="protein sequence ID" value="MCX2742748.1"/>
    <property type="molecule type" value="Genomic_DNA"/>
</dbReference>
<dbReference type="SMART" id="SM00089">
    <property type="entry name" value="PKD"/>
    <property type="match status" value="2"/>
</dbReference>
<dbReference type="Gene3D" id="2.60.40.10">
    <property type="entry name" value="Immunoglobulins"/>
    <property type="match status" value="1"/>
</dbReference>
<evidence type="ECO:0000259" key="1">
    <source>
        <dbReference type="PROSITE" id="PS50093"/>
    </source>
</evidence>
<evidence type="ECO:0000313" key="3">
    <source>
        <dbReference type="Proteomes" id="UP001209885"/>
    </source>
</evidence>
<dbReference type="InterPro" id="IPR035986">
    <property type="entry name" value="PKD_dom_sf"/>
</dbReference>
<keyword evidence="3" id="KW-1185">Reference proteome</keyword>
<dbReference type="InterPro" id="IPR022409">
    <property type="entry name" value="PKD/Chitinase_dom"/>
</dbReference>
<feature type="domain" description="PKD" evidence="1">
    <location>
        <begin position="311"/>
        <end position="361"/>
    </location>
</feature>
<comment type="caution">
    <text evidence="2">The sequence shown here is derived from an EMBL/GenBank/DDBJ whole genome shotgun (WGS) entry which is preliminary data.</text>
</comment>
<dbReference type="RefSeq" id="WP_266055063.1">
    <property type="nucleotide sequence ID" value="NZ_JAPFQN010000002.1"/>
</dbReference>
<protein>
    <submittedName>
        <fullName evidence="2">PKD domain-containing protein</fullName>
    </submittedName>
</protein>
<dbReference type="PROSITE" id="PS50093">
    <property type="entry name" value="PKD"/>
    <property type="match status" value="2"/>
</dbReference>
<dbReference type="Pfam" id="PF18911">
    <property type="entry name" value="PKD_4"/>
    <property type="match status" value="1"/>
</dbReference>
<accession>A0ABT3RLQ6</accession>
<dbReference type="Gene3D" id="2.60.120.430">
    <property type="entry name" value="Galactose-binding lectin"/>
    <property type="match status" value="1"/>
</dbReference>
<dbReference type="PROSITE" id="PS51257">
    <property type="entry name" value="PROKAR_LIPOPROTEIN"/>
    <property type="match status" value="1"/>
</dbReference>